<keyword evidence="4" id="KW-0995">Kinetochore</keyword>
<keyword evidence="9" id="KW-1185">Reference proteome</keyword>
<evidence type="ECO:0008006" key="10">
    <source>
        <dbReference type="Google" id="ProtNLM"/>
    </source>
</evidence>
<dbReference type="GO" id="GO:0051382">
    <property type="term" value="P:kinetochore assembly"/>
    <property type="evidence" value="ECO:0007669"/>
    <property type="project" value="TreeGrafter"/>
</dbReference>
<dbReference type="PANTHER" id="PTHR34832:SF1">
    <property type="entry name" value="CENTROMERE PROTEIN W"/>
    <property type="match status" value="1"/>
</dbReference>
<keyword evidence="6" id="KW-0137">Centromere</keyword>
<name>A0A7C8M083_9PLEO</name>
<comment type="similarity">
    <text evidence="7">Belongs to the CENP-W/WIP1 family.</text>
</comment>
<dbReference type="GO" id="GO:0046982">
    <property type="term" value="F:protein heterodimerization activity"/>
    <property type="evidence" value="ECO:0007669"/>
    <property type="project" value="InterPro"/>
</dbReference>
<dbReference type="GO" id="GO:0000278">
    <property type="term" value="P:mitotic cell cycle"/>
    <property type="evidence" value="ECO:0007669"/>
    <property type="project" value="TreeGrafter"/>
</dbReference>
<dbReference type="OrthoDB" id="2543597at2759"/>
<dbReference type="PANTHER" id="PTHR34832">
    <property type="entry name" value="CENTROMERE PROTEIN W"/>
    <property type="match status" value="1"/>
</dbReference>
<evidence type="ECO:0000256" key="2">
    <source>
        <dbReference type="ARBA" id="ARBA00004629"/>
    </source>
</evidence>
<dbReference type="AlphaFoldDB" id="A0A7C8M083"/>
<gene>
    <name evidence="8" type="ORF">BDV95DRAFT_251930</name>
</gene>
<dbReference type="GO" id="GO:0005654">
    <property type="term" value="C:nucleoplasm"/>
    <property type="evidence" value="ECO:0007669"/>
    <property type="project" value="TreeGrafter"/>
</dbReference>
<evidence type="ECO:0000313" key="9">
    <source>
        <dbReference type="Proteomes" id="UP000481861"/>
    </source>
</evidence>
<evidence type="ECO:0000313" key="8">
    <source>
        <dbReference type="EMBL" id="KAF2865660.1"/>
    </source>
</evidence>
<protein>
    <recommendedName>
        <fullName evidence="10">Transcription factor CBF/NF-Y/archaeal histone domain-containing protein</fullName>
    </recommendedName>
</protein>
<evidence type="ECO:0000256" key="7">
    <source>
        <dbReference type="ARBA" id="ARBA00038432"/>
    </source>
</evidence>
<comment type="caution">
    <text evidence="8">The sequence shown here is derived from an EMBL/GenBank/DDBJ whole genome shotgun (WGS) entry which is preliminary data.</text>
</comment>
<dbReference type="FunFam" id="1.10.20.10:FF:000075">
    <property type="entry name" value="WGS project CABT00000000 data, contig 2.56"/>
    <property type="match status" value="1"/>
</dbReference>
<comment type="subcellular location">
    <subcellularLocation>
        <location evidence="2">Chromosome</location>
        <location evidence="2">Centromere</location>
        <location evidence="2">Kinetochore</location>
    </subcellularLocation>
    <subcellularLocation>
        <location evidence="1">Nucleus</location>
    </subcellularLocation>
</comment>
<sequence>MAPAAKPPYPRATLRKTLRAHTNQPLSKNVDILVFLNYALFMQRLIREAGIAGKQAGGSAGVTARSVRKVRGDCLRGFRG</sequence>
<accession>A0A7C8M083</accession>
<evidence type="ECO:0000256" key="5">
    <source>
        <dbReference type="ARBA" id="ARBA00023242"/>
    </source>
</evidence>
<reference evidence="8 9" key="1">
    <citation type="submission" date="2020-01" db="EMBL/GenBank/DDBJ databases">
        <authorList>
            <consortium name="DOE Joint Genome Institute"/>
            <person name="Haridas S."/>
            <person name="Albert R."/>
            <person name="Binder M."/>
            <person name="Bloem J."/>
            <person name="Labutti K."/>
            <person name="Salamov A."/>
            <person name="Andreopoulos B."/>
            <person name="Baker S.E."/>
            <person name="Barry K."/>
            <person name="Bills G."/>
            <person name="Bluhm B.H."/>
            <person name="Cannon C."/>
            <person name="Castanera R."/>
            <person name="Culley D.E."/>
            <person name="Daum C."/>
            <person name="Ezra D."/>
            <person name="Gonzalez J.B."/>
            <person name="Henrissat B."/>
            <person name="Kuo A."/>
            <person name="Liang C."/>
            <person name="Lipzen A."/>
            <person name="Lutzoni F."/>
            <person name="Magnuson J."/>
            <person name="Mondo S."/>
            <person name="Nolan M."/>
            <person name="Ohm R."/>
            <person name="Pangilinan J."/>
            <person name="Park H.-J.H."/>
            <person name="Ramirez L."/>
            <person name="Alfaro M."/>
            <person name="Sun H."/>
            <person name="Tritt A."/>
            <person name="Yoshinaga Y."/>
            <person name="Zwiers L.-H.L."/>
            <person name="Turgeon B.G."/>
            <person name="Goodwin S.B."/>
            <person name="Spatafora J.W."/>
            <person name="Crous P.W."/>
            <person name="Grigoriev I.V."/>
        </authorList>
    </citation>
    <scope>NUCLEOTIDE SEQUENCE [LARGE SCALE GENOMIC DNA]</scope>
    <source>
        <strain evidence="8 9">CBS 611.86</strain>
    </source>
</reference>
<dbReference type="Gene3D" id="1.10.20.10">
    <property type="entry name" value="Histone, subunit A"/>
    <property type="match status" value="1"/>
</dbReference>
<keyword evidence="5" id="KW-0539">Nucleus</keyword>
<proteinExistence type="inferred from homology"/>
<keyword evidence="3" id="KW-0158">Chromosome</keyword>
<dbReference type="GO" id="GO:0007059">
    <property type="term" value="P:chromosome segregation"/>
    <property type="evidence" value="ECO:0007669"/>
    <property type="project" value="TreeGrafter"/>
</dbReference>
<dbReference type="Proteomes" id="UP000481861">
    <property type="component" value="Unassembled WGS sequence"/>
</dbReference>
<dbReference type="EMBL" id="JAADJZ010000032">
    <property type="protein sequence ID" value="KAF2865660.1"/>
    <property type="molecule type" value="Genomic_DNA"/>
</dbReference>
<dbReference type="CDD" id="cd13732">
    <property type="entry name" value="HFD_CENP-W"/>
    <property type="match status" value="1"/>
</dbReference>
<evidence type="ECO:0000256" key="3">
    <source>
        <dbReference type="ARBA" id="ARBA00022454"/>
    </source>
</evidence>
<evidence type="ECO:0000256" key="6">
    <source>
        <dbReference type="ARBA" id="ARBA00023328"/>
    </source>
</evidence>
<dbReference type="InterPro" id="IPR009072">
    <property type="entry name" value="Histone-fold"/>
</dbReference>
<evidence type="ECO:0000256" key="1">
    <source>
        <dbReference type="ARBA" id="ARBA00004123"/>
    </source>
</evidence>
<dbReference type="InterPro" id="IPR052484">
    <property type="entry name" value="CENP-W/WIP1"/>
</dbReference>
<dbReference type="GO" id="GO:0000776">
    <property type="term" value="C:kinetochore"/>
    <property type="evidence" value="ECO:0007669"/>
    <property type="project" value="UniProtKB-KW"/>
</dbReference>
<organism evidence="8 9">
    <name type="scientific">Massariosphaeria phaeospora</name>
    <dbReference type="NCBI Taxonomy" id="100035"/>
    <lineage>
        <taxon>Eukaryota</taxon>
        <taxon>Fungi</taxon>
        <taxon>Dikarya</taxon>
        <taxon>Ascomycota</taxon>
        <taxon>Pezizomycotina</taxon>
        <taxon>Dothideomycetes</taxon>
        <taxon>Pleosporomycetidae</taxon>
        <taxon>Pleosporales</taxon>
        <taxon>Pleosporales incertae sedis</taxon>
        <taxon>Massariosphaeria</taxon>
    </lineage>
</organism>
<evidence type="ECO:0000256" key="4">
    <source>
        <dbReference type="ARBA" id="ARBA00022838"/>
    </source>
</evidence>